<organism evidence="1 2">
    <name type="scientific">[Mycobacterium] wendilense</name>
    <dbReference type="NCBI Taxonomy" id="3064284"/>
    <lineage>
        <taxon>Bacteria</taxon>
        <taxon>Bacillati</taxon>
        <taxon>Actinomycetota</taxon>
        <taxon>Actinomycetes</taxon>
        <taxon>Mycobacteriales</taxon>
        <taxon>Mycobacteriaceae</taxon>
        <taxon>Mycolicibacter</taxon>
    </lineage>
</organism>
<dbReference type="EMBL" id="OY726395">
    <property type="protein sequence ID" value="CAJ1582543.1"/>
    <property type="molecule type" value="Genomic_DNA"/>
</dbReference>
<dbReference type="RefSeq" id="WP_316516552.1">
    <property type="nucleotide sequence ID" value="NZ_OY726395.1"/>
</dbReference>
<reference evidence="1 2" key="1">
    <citation type="submission" date="2023-08" db="EMBL/GenBank/DDBJ databases">
        <authorList>
            <person name="Folkvardsen B D."/>
            <person name="Norman A."/>
        </authorList>
    </citation>
    <scope>NUCLEOTIDE SEQUENCE [LARGE SCALE GENOMIC DNA]</scope>
    <source>
        <strain evidence="1 2">Mu0050</strain>
    </source>
</reference>
<dbReference type="Proteomes" id="UP001190466">
    <property type="component" value="Chromosome"/>
</dbReference>
<name>A0ABN9NYA5_9MYCO</name>
<evidence type="ECO:0000313" key="2">
    <source>
        <dbReference type="Proteomes" id="UP001190466"/>
    </source>
</evidence>
<accession>A0ABN9NYA5</accession>
<sequence>MLDNSALRACMSAAAVAASSGVANRNTAFWMLRCCLPWLSANVVKPATKLWSAPAGIGCGKALSTAAASLMTPTCMEPLILVRAGSTWNGSTVYSAIRRASTRCPEEPASPSAGRGVVG</sequence>
<keyword evidence="2" id="KW-1185">Reference proteome</keyword>
<evidence type="ECO:0000313" key="1">
    <source>
        <dbReference type="EMBL" id="CAJ1582543.1"/>
    </source>
</evidence>
<evidence type="ECO:0008006" key="3">
    <source>
        <dbReference type="Google" id="ProtNLM"/>
    </source>
</evidence>
<proteinExistence type="predicted"/>
<gene>
    <name evidence="1" type="ORF">MU0050_002153</name>
</gene>
<protein>
    <recommendedName>
        <fullName evidence="3">Secreted protein</fullName>
    </recommendedName>
</protein>